<evidence type="ECO:0000256" key="1">
    <source>
        <dbReference type="SAM" id="MobiDB-lite"/>
    </source>
</evidence>
<name>W9C4Q4_SCLBF</name>
<feature type="region of interest" description="Disordered" evidence="1">
    <location>
        <begin position="459"/>
        <end position="488"/>
    </location>
</feature>
<dbReference type="HOGENOM" id="CLU_559167_0_0_1"/>
<feature type="region of interest" description="Disordered" evidence="1">
    <location>
        <begin position="132"/>
        <end position="152"/>
    </location>
</feature>
<reference evidence="2 3" key="1">
    <citation type="journal article" date="2014" name="Genome Announc.">
        <title>Draft genome sequence of Sclerotinia borealis, a psychrophilic plant pathogenic fungus.</title>
        <authorList>
            <person name="Mardanov A.V."/>
            <person name="Beletsky A.V."/>
            <person name="Kadnikov V.V."/>
            <person name="Ignatov A.N."/>
            <person name="Ravin N.V."/>
        </authorList>
    </citation>
    <scope>NUCLEOTIDE SEQUENCE [LARGE SCALE GENOMIC DNA]</scope>
    <source>
        <strain evidence="3">F-4157</strain>
    </source>
</reference>
<protein>
    <submittedName>
        <fullName evidence="2">Uncharacterized protein</fullName>
    </submittedName>
</protein>
<dbReference type="Proteomes" id="UP000019487">
    <property type="component" value="Unassembled WGS sequence"/>
</dbReference>
<dbReference type="OrthoDB" id="3556117at2759"/>
<dbReference type="EMBL" id="AYSA01000461">
    <property type="protein sequence ID" value="ESZ91747.1"/>
    <property type="molecule type" value="Genomic_DNA"/>
</dbReference>
<comment type="caution">
    <text evidence="2">The sequence shown here is derived from an EMBL/GenBank/DDBJ whole genome shotgun (WGS) entry which is preliminary data.</text>
</comment>
<organism evidence="2 3">
    <name type="scientific">Sclerotinia borealis (strain F-4128)</name>
    <dbReference type="NCBI Taxonomy" id="1432307"/>
    <lineage>
        <taxon>Eukaryota</taxon>
        <taxon>Fungi</taxon>
        <taxon>Dikarya</taxon>
        <taxon>Ascomycota</taxon>
        <taxon>Pezizomycotina</taxon>
        <taxon>Leotiomycetes</taxon>
        <taxon>Helotiales</taxon>
        <taxon>Sclerotiniaceae</taxon>
        <taxon>Sclerotinia</taxon>
    </lineage>
</organism>
<dbReference type="AlphaFoldDB" id="W9C4Q4"/>
<gene>
    <name evidence="2" type="ORF">SBOR_7854</name>
</gene>
<evidence type="ECO:0000313" key="2">
    <source>
        <dbReference type="EMBL" id="ESZ91747.1"/>
    </source>
</evidence>
<proteinExistence type="predicted"/>
<accession>W9C4Q4</accession>
<sequence>MEWRRQEHMGVWFEFEMRYHTSTPKTLKSEALRPLPISERYEEELQSGISIALNPDSAHIVRAGYFECTIHPILHKSSAINPASLLLDLNLQSQGTRTTPLTQVVDRPLHIMKEAYYYHSKKQISVQGESDEWQWADNSRSSSPTVRNDEESRGALASLAEFGIEYNDVNEETILIGQNDGRYTAYLTGFSEYTIMKVDSKNLDMANLISTVGEVLPGSAGSPSCDPQWRSLILQATKGQMTAKRSSVQEVRGSSQSEGYYIDRQSATNIMLQHSLKTKNPWNVNEHVSSPSEFFGNNKEHCVAVVNDEMIGHLVVDRHLKSVMWNGRTMTLETARKECAEHGLNLACNTLHDLESSESTGSLFYTDDDILRLLEESDLSTAATYVPPTRSFDSDRFEFQPIDTMRTVDIIPPQHYTQRVEEWIAISPDMRRTRWGRRDGADPVGQAIVPAHAIPSITKSRGTSDWVTSEHPSNHSDSETVELTVPME</sequence>
<evidence type="ECO:0000313" key="3">
    <source>
        <dbReference type="Proteomes" id="UP000019487"/>
    </source>
</evidence>
<feature type="compositionally biased region" description="Polar residues" evidence="1">
    <location>
        <begin position="459"/>
        <end position="471"/>
    </location>
</feature>
<feature type="compositionally biased region" description="Polar residues" evidence="1">
    <location>
        <begin position="136"/>
        <end position="146"/>
    </location>
</feature>
<keyword evidence="3" id="KW-1185">Reference proteome</keyword>